<gene>
    <name evidence="1" type="ORF">PoB_006412400</name>
</gene>
<organism evidence="1 2">
    <name type="scientific">Plakobranchus ocellatus</name>
    <dbReference type="NCBI Taxonomy" id="259542"/>
    <lineage>
        <taxon>Eukaryota</taxon>
        <taxon>Metazoa</taxon>
        <taxon>Spiralia</taxon>
        <taxon>Lophotrochozoa</taxon>
        <taxon>Mollusca</taxon>
        <taxon>Gastropoda</taxon>
        <taxon>Heterobranchia</taxon>
        <taxon>Euthyneura</taxon>
        <taxon>Panpulmonata</taxon>
        <taxon>Sacoglossa</taxon>
        <taxon>Placobranchoidea</taxon>
        <taxon>Plakobranchidae</taxon>
        <taxon>Plakobranchus</taxon>
    </lineage>
</organism>
<sequence>MFWLWCDSCQYNPWVHLNHLYRYLVRLVACWQGRLCRAVAEKYMNNLHQGLGSVQQCDLGREAIATIVLWQHLRWLARGQRLHLLAEVLKFWIIFLR</sequence>
<reference evidence="1 2" key="1">
    <citation type="journal article" date="2021" name="Elife">
        <title>Chloroplast acquisition without the gene transfer in kleptoplastic sea slugs, Plakobranchus ocellatus.</title>
        <authorList>
            <person name="Maeda T."/>
            <person name="Takahashi S."/>
            <person name="Yoshida T."/>
            <person name="Shimamura S."/>
            <person name="Takaki Y."/>
            <person name="Nagai Y."/>
            <person name="Toyoda A."/>
            <person name="Suzuki Y."/>
            <person name="Arimoto A."/>
            <person name="Ishii H."/>
            <person name="Satoh N."/>
            <person name="Nishiyama T."/>
            <person name="Hasebe M."/>
            <person name="Maruyama T."/>
            <person name="Minagawa J."/>
            <person name="Obokata J."/>
            <person name="Shigenobu S."/>
        </authorList>
    </citation>
    <scope>NUCLEOTIDE SEQUENCE [LARGE SCALE GENOMIC DNA]</scope>
</reference>
<dbReference type="Proteomes" id="UP000735302">
    <property type="component" value="Unassembled WGS sequence"/>
</dbReference>
<comment type="caution">
    <text evidence="1">The sequence shown here is derived from an EMBL/GenBank/DDBJ whole genome shotgun (WGS) entry which is preliminary data.</text>
</comment>
<keyword evidence="2" id="KW-1185">Reference proteome</keyword>
<dbReference type="EMBL" id="BLXT01007282">
    <property type="protein sequence ID" value="GFO37619.1"/>
    <property type="molecule type" value="Genomic_DNA"/>
</dbReference>
<proteinExistence type="predicted"/>
<dbReference type="AlphaFoldDB" id="A0AAV4D0D4"/>
<accession>A0AAV4D0D4</accession>
<name>A0AAV4D0D4_9GAST</name>
<protein>
    <submittedName>
        <fullName evidence="1">Uncharacterized protein</fullName>
    </submittedName>
</protein>
<evidence type="ECO:0000313" key="1">
    <source>
        <dbReference type="EMBL" id="GFO37619.1"/>
    </source>
</evidence>
<evidence type="ECO:0000313" key="2">
    <source>
        <dbReference type="Proteomes" id="UP000735302"/>
    </source>
</evidence>